<keyword evidence="2" id="KW-1185">Reference proteome</keyword>
<dbReference type="Proteomes" id="UP000239156">
    <property type="component" value="Unassembled WGS sequence"/>
</dbReference>
<protein>
    <submittedName>
        <fullName evidence="1">Uncharacterized protein</fullName>
    </submittedName>
</protein>
<dbReference type="VEuPathDB" id="FungiDB:PSHT_01102"/>
<dbReference type="EMBL" id="PKSL01000052">
    <property type="protein sequence ID" value="POW09768.1"/>
    <property type="molecule type" value="Genomic_DNA"/>
</dbReference>
<reference evidence="1" key="1">
    <citation type="submission" date="2017-12" db="EMBL/GenBank/DDBJ databases">
        <title>Gene loss provides genomic basis for host adaptation in cereal stripe rust fungi.</title>
        <authorList>
            <person name="Xia C."/>
        </authorList>
    </citation>
    <scope>NUCLEOTIDE SEQUENCE [LARGE SCALE GENOMIC DNA]</scope>
    <source>
        <strain evidence="1">93-210</strain>
    </source>
</reference>
<dbReference type="VEuPathDB" id="FungiDB:PSTT_06621"/>
<proteinExistence type="predicted"/>
<accession>A0A2S4VJZ1</accession>
<comment type="caution">
    <text evidence="1">The sequence shown here is derived from an EMBL/GenBank/DDBJ whole genome shotgun (WGS) entry which is preliminary data.</text>
</comment>
<organism evidence="1 2">
    <name type="scientific">Puccinia striiformis</name>
    <dbReference type="NCBI Taxonomy" id="27350"/>
    <lineage>
        <taxon>Eukaryota</taxon>
        <taxon>Fungi</taxon>
        <taxon>Dikarya</taxon>
        <taxon>Basidiomycota</taxon>
        <taxon>Pucciniomycotina</taxon>
        <taxon>Pucciniomycetes</taxon>
        <taxon>Pucciniales</taxon>
        <taxon>Pucciniaceae</taxon>
        <taxon>Puccinia</taxon>
    </lineage>
</organism>
<name>A0A2S4VJZ1_9BASI</name>
<dbReference type="AlphaFoldDB" id="A0A2S4VJZ1"/>
<gene>
    <name evidence="1" type="ORF">PSTT_06621</name>
</gene>
<evidence type="ECO:0000313" key="1">
    <source>
        <dbReference type="EMBL" id="POW09768.1"/>
    </source>
</evidence>
<evidence type="ECO:0000313" key="2">
    <source>
        <dbReference type="Proteomes" id="UP000239156"/>
    </source>
</evidence>
<sequence length="113" mass="12469">MTPNDNPGLSQPVREKLEIFGLVVYVYGGGWYNGHQWGSPIRRRSRAGGGSRVGRRNGSTLLRKVPLALRKIAEQDILIGDHTNQALDEVGVDNLDVVCVDMYLSMSAAFEQL</sequence>